<evidence type="ECO:0000256" key="2">
    <source>
        <dbReference type="ARBA" id="ARBA00022448"/>
    </source>
</evidence>
<dbReference type="Proteomes" id="UP000028012">
    <property type="component" value="Unassembled WGS sequence"/>
</dbReference>
<dbReference type="STRING" id="325777.GW15_0211980"/>
<keyword evidence="2" id="KW-0813">Transport</keyword>
<dbReference type="Gene3D" id="2.40.170.20">
    <property type="entry name" value="TonB-dependent receptor, beta-barrel domain"/>
    <property type="match status" value="1"/>
</dbReference>
<reference evidence="9 10" key="1">
    <citation type="submission" date="2014-09" db="EMBL/GenBank/DDBJ databases">
        <title>A draft genome sequence for Xanthomonas axonopodis pv. vasculorum NCPPB 900.</title>
        <authorList>
            <person name="Harrison J."/>
            <person name="Studholme D.J."/>
        </authorList>
    </citation>
    <scope>NUCLEOTIDE SEQUENCE [LARGE SCALE GENOMIC DNA]</scope>
    <source>
        <strain evidence="9 10">NCPPB 900</strain>
    </source>
</reference>
<dbReference type="HOGENOM" id="CLU_006298_3_0_6"/>
<dbReference type="PANTHER" id="PTHR30069">
    <property type="entry name" value="TONB-DEPENDENT OUTER MEMBRANE RECEPTOR"/>
    <property type="match status" value="1"/>
</dbReference>
<feature type="domain" description="TonB-dependent receptor plug" evidence="7">
    <location>
        <begin position="139"/>
        <end position="243"/>
    </location>
</feature>
<dbReference type="InterPro" id="IPR012910">
    <property type="entry name" value="Plug_dom"/>
</dbReference>
<comment type="caution">
    <text evidence="9">The sequence shown here is derived from an EMBL/GenBank/DDBJ whole genome shotgun (WGS) entry which is preliminary data.</text>
</comment>
<dbReference type="RefSeq" id="WP_042822968.1">
    <property type="nucleotide sequence ID" value="NZ_CP053649.1"/>
</dbReference>
<comment type="subcellular location">
    <subcellularLocation>
        <location evidence="1">Cell outer membrane</location>
        <topology evidence="1">Multi-pass membrane protein</topology>
    </subcellularLocation>
</comment>
<dbReference type="InterPro" id="IPR039426">
    <property type="entry name" value="TonB-dep_rcpt-like"/>
</dbReference>
<gene>
    <name evidence="9" type="ORF">GW15_0211980</name>
</gene>
<evidence type="ECO:0000259" key="8">
    <source>
        <dbReference type="Pfam" id="PF25183"/>
    </source>
</evidence>
<dbReference type="eggNOG" id="COG4771">
    <property type="taxonomic scope" value="Bacteria"/>
</dbReference>
<protein>
    <submittedName>
        <fullName evidence="9">Oar protein</fullName>
    </submittedName>
</protein>
<keyword evidence="3" id="KW-1134">Transmembrane beta strand</keyword>
<dbReference type="PANTHER" id="PTHR30069:SF46">
    <property type="entry name" value="OAR PROTEIN"/>
    <property type="match status" value="1"/>
</dbReference>
<dbReference type="EMBL" id="JPHD02000084">
    <property type="protein sequence ID" value="KGE51927.1"/>
    <property type="molecule type" value="Genomic_DNA"/>
</dbReference>
<dbReference type="SUPFAM" id="SSF49452">
    <property type="entry name" value="Starch-binding domain-like"/>
    <property type="match status" value="1"/>
</dbReference>
<evidence type="ECO:0000256" key="1">
    <source>
        <dbReference type="ARBA" id="ARBA00004571"/>
    </source>
</evidence>
<evidence type="ECO:0000259" key="7">
    <source>
        <dbReference type="Pfam" id="PF07715"/>
    </source>
</evidence>
<dbReference type="GO" id="GO:0044718">
    <property type="term" value="P:siderophore transmembrane transport"/>
    <property type="evidence" value="ECO:0007669"/>
    <property type="project" value="TreeGrafter"/>
</dbReference>
<dbReference type="Pfam" id="PF25183">
    <property type="entry name" value="OMP_b-brl_4"/>
    <property type="match status" value="1"/>
</dbReference>
<dbReference type="InterPro" id="IPR037066">
    <property type="entry name" value="Plug_dom_sf"/>
</dbReference>
<evidence type="ECO:0000256" key="5">
    <source>
        <dbReference type="ARBA" id="ARBA00023136"/>
    </source>
</evidence>
<dbReference type="GO" id="GO:0015344">
    <property type="term" value="F:siderophore uptake transmembrane transporter activity"/>
    <property type="evidence" value="ECO:0007669"/>
    <property type="project" value="TreeGrafter"/>
</dbReference>
<dbReference type="Gene3D" id="2.170.130.10">
    <property type="entry name" value="TonB-dependent receptor, plug domain"/>
    <property type="match status" value="1"/>
</dbReference>
<feature type="domain" description="TonB-dependent transporter Oar-like beta-barrel" evidence="8">
    <location>
        <begin position="344"/>
        <end position="919"/>
    </location>
</feature>
<dbReference type="GeneID" id="58003805"/>
<evidence type="ECO:0000313" key="10">
    <source>
        <dbReference type="Proteomes" id="UP000028012"/>
    </source>
</evidence>
<dbReference type="InterPro" id="IPR036942">
    <property type="entry name" value="Beta-barrel_TonB_sf"/>
</dbReference>
<dbReference type="AlphaFoldDB" id="A0A098Q1S7"/>
<evidence type="ECO:0000256" key="4">
    <source>
        <dbReference type="ARBA" id="ARBA00022692"/>
    </source>
</evidence>
<keyword evidence="5" id="KW-0472">Membrane</keyword>
<evidence type="ECO:0000256" key="6">
    <source>
        <dbReference type="ARBA" id="ARBA00023237"/>
    </source>
</evidence>
<evidence type="ECO:0000313" key="9">
    <source>
        <dbReference type="EMBL" id="KGE51927.1"/>
    </source>
</evidence>
<keyword evidence="4" id="KW-0812">Transmembrane</keyword>
<dbReference type="SUPFAM" id="SSF56935">
    <property type="entry name" value="Porins"/>
    <property type="match status" value="1"/>
</dbReference>
<evidence type="ECO:0000256" key="3">
    <source>
        <dbReference type="ARBA" id="ARBA00022452"/>
    </source>
</evidence>
<dbReference type="Pfam" id="PF07715">
    <property type="entry name" value="Plug"/>
    <property type="match status" value="1"/>
</dbReference>
<sequence length="1019" mass="110272">MSNQFRRQVLKRTALAVVLGACLTNGAVYAQTTTGSIYGSAPSEAGSTIVVQSDTGLSRTITVDANGRYNLGSLPVGAYTVTLKRGDQVVDTRENVQLRVGSGTEVSFAGTAASGSNADATTLGAITVTAANAPKIDVSSTSSRSVITSEQLATLPLGRSAEAIALLAPGAVAGSGAFNNGSRSVVSFGGSGVTENAYYINGFNVSNPLSNLGGVSLPYGAIDQQETYTGGYSAKYGRSTGGVINQLGKRGTNEWHFGAQAVWEPDSLASSTGDVWFPNKTLPANYGYTNRTQPGTLYRSGKDNNQTRTVYSAYAGGPLIEDKLFIFVAGESDKTDGITTNARTSAIQGQNNYGYSSPKFYGKLDWNINDSNILEYTRIQNTDRRGGYYTAFNYNDLSTGGATGTFPDTFKVTDKYDIFKYTGYLTDDLTFNATWGRSTEHNRQFNPNISALPFLDGVTEQDPAIVGTTPIRNNQATNRAKADDPINKTRSLRLELEYRLGNHDLTAGVDNIYFNAYDEGVRTTGPGYQWIYGRQDNPAEGINPELGVGAPGGQGYYAKRRIFSTTTSMAVEQKAYYLEDRWQVSDNWLLTLGIRNDKFTNFNSEHVAYVDSGDQWAPRLGASWDVFGDSSLKVFANLGRYYLALPNSVAIRGASASTYTDEYFTYTGIDANGEPTGLGAIGPGPVSSNGEYGQSPDPNAFAPSDLKSQYQDEIILGFEKTLGESWNSGAKVTYRKLQSAIDDVCDPGKMSAKLAASGGNVSSVSIPGCVMFNPGQTNTYNLANVDGSGYTQLRMSQSDWGFTDKARRNYVAVDLFLEHPFDEKWYGRVDYTWSHSYGNTEGQVKSDIGQSDVSKTQDWDAAALMYYAGGSLANDRRHQLKAFGAYQISPEWMASATVRVMSGTPISCLGYFGSNEDNPVGYGSAYHYCGGQASPPGDAGRTPWIKNLDLGITYRPSFADHKLALGLQVFNVLNDRSVNRVESRYNTAPYTVRNTYGIGTDPYNYNTPRLGRLTAAYDF</sequence>
<proteinExistence type="predicted"/>
<accession>A0A098Q1S7</accession>
<organism evidence="9 10">
    <name type="scientific">Xanthomonas axonopodis pv. vasculorum</name>
    <dbReference type="NCBI Taxonomy" id="325777"/>
    <lineage>
        <taxon>Bacteria</taxon>
        <taxon>Pseudomonadati</taxon>
        <taxon>Pseudomonadota</taxon>
        <taxon>Gammaproteobacteria</taxon>
        <taxon>Lysobacterales</taxon>
        <taxon>Lysobacteraceae</taxon>
        <taxon>Xanthomonas</taxon>
    </lineage>
</organism>
<dbReference type="GO" id="GO:0009279">
    <property type="term" value="C:cell outer membrane"/>
    <property type="evidence" value="ECO:0007669"/>
    <property type="project" value="UniProtKB-SubCell"/>
</dbReference>
<dbReference type="Pfam" id="PF13620">
    <property type="entry name" value="CarboxypepD_reg"/>
    <property type="match status" value="1"/>
</dbReference>
<keyword evidence="6" id="KW-0998">Cell outer membrane</keyword>
<dbReference type="InterPro" id="IPR013784">
    <property type="entry name" value="Carb-bd-like_fold"/>
</dbReference>
<dbReference type="GO" id="GO:0030246">
    <property type="term" value="F:carbohydrate binding"/>
    <property type="evidence" value="ECO:0007669"/>
    <property type="project" value="InterPro"/>
</dbReference>
<dbReference type="InterPro" id="IPR057601">
    <property type="entry name" value="Oar-like_b-barrel"/>
</dbReference>
<name>A0A098Q1S7_9XANT</name>